<evidence type="ECO:0000259" key="1">
    <source>
        <dbReference type="Pfam" id="PF20020"/>
    </source>
</evidence>
<name>A0A9X2IR99_9BACI</name>
<dbReference type="Proteomes" id="UP001139179">
    <property type="component" value="Unassembled WGS sequence"/>
</dbReference>
<keyword evidence="3" id="KW-1185">Reference proteome</keyword>
<accession>A0A9X2IR99</accession>
<organism evidence="2 3">
    <name type="scientific">Halalkalibacter oceani</name>
    <dbReference type="NCBI Taxonomy" id="1653776"/>
    <lineage>
        <taxon>Bacteria</taxon>
        <taxon>Bacillati</taxon>
        <taxon>Bacillota</taxon>
        <taxon>Bacilli</taxon>
        <taxon>Bacillales</taxon>
        <taxon>Bacillaceae</taxon>
        <taxon>Halalkalibacter</taxon>
    </lineage>
</organism>
<comment type="caution">
    <text evidence="2">The sequence shown here is derived from an EMBL/GenBank/DDBJ whole genome shotgun (WGS) entry which is preliminary data.</text>
</comment>
<dbReference type="InterPro" id="IPR045536">
    <property type="entry name" value="DUF6431"/>
</dbReference>
<dbReference type="EMBL" id="JAMBOL010000055">
    <property type="protein sequence ID" value="MCM3716691.1"/>
    <property type="molecule type" value="Genomic_DNA"/>
</dbReference>
<dbReference type="Pfam" id="PF20020">
    <property type="entry name" value="DUF6431"/>
    <property type="match status" value="1"/>
</dbReference>
<sequence>MGSRERKVKDERGMARTFIIRRLRCQQCEKIHHELPDLMIPYKRYAADVIEDTIFQTAHLTVAADESTIYRWRKWFSTLIDYWLFILQSLLIQFEQNETSTIDLSSRLLPVHKRIGQWFGTARGWLGKIVHPVANHHFWIHTRSAFLSAYP</sequence>
<proteinExistence type="predicted"/>
<feature type="domain" description="DUF6431" evidence="1">
    <location>
        <begin position="2"/>
        <end position="72"/>
    </location>
</feature>
<reference evidence="2" key="1">
    <citation type="submission" date="2022-05" db="EMBL/GenBank/DDBJ databases">
        <title>Comparative Genomics of Spacecraft Associated Microbes.</title>
        <authorList>
            <person name="Tran M.T."/>
            <person name="Wright A."/>
            <person name="Seuylemezian A."/>
            <person name="Eisen J."/>
            <person name="Coil D."/>
        </authorList>
    </citation>
    <scope>NUCLEOTIDE SEQUENCE</scope>
    <source>
        <strain evidence="2">214.1.1</strain>
    </source>
</reference>
<evidence type="ECO:0000313" key="2">
    <source>
        <dbReference type="EMBL" id="MCM3716691.1"/>
    </source>
</evidence>
<protein>
    <submittedName>
        <fullName evidence="2">DUF6431 domain-containing protein</fullName>
    </submittedName>
</protein>
<dbReference type="AlphaFoldDB" id="A0A9X2IR99"/>
<evidence type="ECO:0000313" key="3">
    <source>
        <dbReference type="Proteomes" id="UP001139179"/>
    </source>
</evidence>
<gene>
    <name evidence="2" type="ORF">M3202_21870</name>
</gene>